<organism evidence="2 3">
    <name type="scientific">Symbiodinium microadriaticum</name>
    <name type="common">Dinoflagellate</name>
    <name type="synonym">Zooxanthella microadriatica</name>
    <dbReference type="NCBI Taxonomy" id="2951"/>
    <lineage>
        <taxon>Eukaryota</taxon>
        <taxon>Sar</taxon>
        <taxon>Alveolata</taxon>
        <taxon>Dinophyceae</taxon>
        <taxon>Suessiales</taxon>
        <taxon>Symbiodiniaceae</taxon>
        <taxon>Symbiodinium</taxon>
    </lineage>
</organism>
<gene>
    <name evidence="2" type="ORF">AK812_SmicGene41661</name>
</gene>
<evidence type="ECO:0000313" key="2">
    <source>
        <dbReference type="EMBL" id="OLP78187.1"/>
    </source>
</evidence>
<reference evidence="2 3" key="1">
    <citation type="submission" date="2016-02" db="EMBL/GenBank/DDBJ databases">
        <title>Genome analysis of coral dinoflagellate symbionts highlights evolutionary adaptations to a symbiotic lifestyle.</title>
        <authorList>
            <person name="Aranda M."/>
            <person name="Li Y."/>
            <person name="Liew Y.J."/>
            <person name="Baumgarten S."/>
            <person name="Simakov O."/>
            <person name="Wilson M."/>
            <person name="Piel J."/>
            <person name="Ashoor H."/>
            <person name="Bougouffa S."/>
            <person name="Bajic V.B."/>
            <person name="Ryu T."/>
            <person name="Ravasi T."/>
            <person name="Bayer T."/>
            <person name="Micklem G."/>
            <person name="Kim H."/>
            <person name="Bhak J."/>
            <person name="Lajeunesse T.C."/>
            <person name="Voolstra C.R."/>
        </authorList>
    </citation>
    <scope>NUCLEOTIDE SEQUENCE [LARGE SCALE GENOMIC DNA]</scope>
    <source>
        <strain evidence="2 3">CCMP2467</strain>
    </source>
</reference>
<name>A0A1Q9C5K0_SYMMI</name>
<dbReference type="AlphaFoldDB" id="A0A1Q9C5K0"/>
<sequence length="212" mass="22992">MLEVQQDLGEHHEDIASVLMELGVPLNLVPVSDGFQPTVHADAATCSLIRELRDTEDQLIRENKFGEAQKVAQHVQQLDAIGQELRSLLEKREMLSATRDLRALEQLAPEIAALETKRLHTAALYETDWWISAMSAGFGQDSLAVSVQSALTPQSLERFGYVGASRLSASAISTPVARSADRGSRLEDHPQSEASQAAVDPVPSEEPPTTGG</sequence>
<proteinExistence type="predicted"/>
<protein>
    <submittedName>
        <fullName evidence="2">Uncharacterized protein</fullName>
    </submittedName>
</protein>
<evidence type="ECO:0000256" key="1">
    <source>
        <dbReference type="SAM" id="MobiDB-lite"/>
    </source>
</evidence>
<dbReference type="OrthoDB" id="66599at2759"/>
<dbReference type="Proteomes" id="UP000186817">
    <property type="component" value="Unassembled WGS sequence"/>
</dbReference>
<evidence type="ECO:0000313" key="3">
    <source>
        <dbReference type="Proteomes" id="UP000186817"/>
    </source>
</evidence>
<keyword evidence="3" id="KW-1185">Reference proteome</keyword>
<comment type="caution">
    <text evidence="2">The sequence shown here is derived from an EMBL/GenBank/DDBJ whole genome shotgun (WGS) entry which is preliminary data.</text>
</comment>
<feature type="compositionally biased region" description="Basic and acidic residues" evidence="1">
    <location>
        <begin position="179"/>
        <end position="191"/>
    </location>
</feature>
<feature type="region of interest" description="Disordered" evidence="1">
    <location>
        <begin position="173"/>
        <end position="212"/>
    </location>
</feature>
<accession>A0A1Q9C5K0</accession>
<dbReference type="EMBL" id="LSRX01001649">
    <property type="protein sequence ID" value="OLP78187.1"/>
    <property type="molecule type" value="Genomic_DNA"/>
</dbReference>